<evidence type="ECO:0000313" key="4">
    <source>
        <dbReference type="EMBL" id="MDN4073969.1"/>
    </source>
</evidence>
<gene>
    <name evidence="4" type="ORF">QYF49_13245</name>
</gene>
<dbReference type="PANTHER" id="PTHR43158">
    <property type="entry name" value="SKFA PEPTIDE EXPORT ATP-BINDING PROTEIN SKFE"/>
    <property type="match status" value="1"/>
</dbReference>
<dbReference type="SUPFAM" id="SSF52540">
    <property type="entry name" value="P-loop containing nucleoside triphosphate hydrolases"/>
    <property type="match status" value="1"/>
</dbReference>
<evidence type="ECO:0000256" key="1">
    <source>
        <dbReference type="ARBA" id="ARBA00022741"/>
    </source>
</evidence>
<dbReference type="SMART" id="SM00382">
    <property type="entry name" value="AAA"/>
    <property type="match status" value="1"/>
</dbReference>
<feature type="domain" description="ABC transporter" evidence="3">
    <location>
        <begin position="2"/>
        <end position="226"/>
    </location>
</feature>
<dbReference type="InterPro" id="IPR003593">
    <property type="entry name" value="AAA+_ATPase"/>
</dbReference>
<comment type="caution">
    <text evidence="4">The sequence shown here is derived from an EMBL/GenBank/DDBJ whole genome shotgun (WGS) entry which is preliminary data.</text>
</comment>
<dbReference type="PROSITE" id="PS50893">
    <property type="entry name" value="ABC_TRANSPORTER_2"/>
    <property type="match status" value="1"/>
</dbReference>
<dbReference type="InterPro" id="IPR027417">
    <property type="entry name" value="P-loop_NTPase"/>
</dbReference>
<accession>A0ABT8E7Y4</accession>
<name>A0ABT8E7Y4_9BACL</name>
<dbReference type="CDD" id="cd03230">
    <property type="entry name" value="ABC_DR_subfamily_A"/>
    <property type="match status" value="1"/>
</dbReference>
<evidence type="ECO:0000313" key="5">
    <source>
        <dbReference type="Proteomes" id="UP001168694"/>
    </source>
</evidence>
<organism evidence="4 5">
    <name type="scientific">Fictibacillus terranigra</name>
    <dbReference type="NCBI Taxonomy" id="3058424"/>
    <lineage>
        <taxon>Bacteria</taxon>
        <taxon>Bacillati</taxon>
        <taxon>Bacillota</taxon>
        <taxon>Bacilli</taxon>
        <taxon>Bacillales</taxon>
        <taxon>Fictibacillaceae</taxon>
        <taxon>Fictibacillus</taxon>
    </lineage>
</organism>
<dbReference type="Proteomes" id="UP001168694">
    <property type="component" value="Unassembled WGS sequence"/>
</dbReference>
<proteinExistence type="predicted"/>
<dbReference type="EMBL" id="JAUHLN010000002">
    <property type="protein sequence ID" value="MDN4073969.1"/>
    <property type="molecule type" value="Genomic_DNA"/>
</dbReference>
<dbReference type="Gene3D" id="3.40.50.300">
    <property type="entry name" value="P-loop containing nucleotide triphosphate hydrolases"/>
    <property type="match status" value="1"/>
</dbReference>
<dbReference type="PANTHER" id="PTHR43158:SF1">
    <property type="entry name" value="ABC TRANSPORTER, ATP-BINDING PROTEIN"/>
    <property type="match status" value="1"/>
</dbReference>
<keyword evidence="2 4" id="KW-0067">ATP-binding</keyword>
<keyword evidence="1" id="KW-0547">Nucleotide-binding</keyword>
<keyword evidence="5" id="KW-1185">Reference proteome</keyword>
<evidence type="ECO:0000259" key="3">
    <source>
        <dbReference type="PROSITE" id="PS50893"/>
    </source>
</evidence>
<evidence type="ECO:0000256" key="2">
    <source>
        <dbReference type="ARBA" id="ARBA00022840"/>
    </source>
</evidence>
<reference evidence="4" key="1">
    <citation type="submission" date="2023-06" db="EMBL/GenBank/DDBJ databases">
        <title>Draft Genome Sequences of Representative Paenibacillus Polymyxa, Bacillus cereus, Fictibacillus sp., and Brevibacillus agri Strains Isolated from Amazonian Dark Earth.</title>
        <authorList>
            <person name="Pellegrinetti T.A."/>
            <person name="Cunha I.C.M."/>
            <person name="Chaves M.G."/>
            <person name="Freitas A.S."/>
            <person name="Silva A.V.R."/>
            <person name="Tsai S.M."/>
            <person name="Mendes L.W."/>
        </authorList>
    </citation>
    <scope>NUCLEOTIDE SEQUENCE</scope>
    <source>
        <strain evidence="4">CENA-BCM004</strain>
    </source>
</reference>
<dbReference type="RefSeq" id="WP_290400053.1">
    <property type="nucleotide sequence ID" value="NZ_JAUHLN010000002.1"/>
</dbReference>
<dbReference type="InterPro" id="IPR003439">
    <property type="entry name" value="ABC_transporter-like_ATP-bd"/>
</dbReference>
<dbReference type="GO" id="GO:0005524">
    <property type="term" value="F:ATP binding"/>
    <property type="evidence" value="ECO:0007669"/>
    <property type="project" value="UniProtKB-KW"/>
</dbReference>
<dbReference type="Pfam" id="PF00005">
    <property type="entry name" value="ABC_tran"/>
    <property type="match status" value="1"/>
</dbReference>
<sequence>MIEFKNVTKKYRNHLALDDFTLSLPKGKIIGVVGENGSGKSTTLKLISGLIRPSKGSVTIEGEDITRKVSSAKVSYLSELDVYYSFYTVGETIGYYASLYRDFNRSKAEEILDYMKLDRSKKVKDLSKGNRGRLKIAVNLSREVPVILMDEPFSGLDPMVRDSIVKGLLSFVDFQTQTIIITTHEIKEIEPILDLVILIKDGKVLQMEEVEEIRIHQNLSIVEWMKKEYE</sequence>
<protein>
    <submittedName>
        <fullName evidence="4">ABC transporter ATP-binding protein</fullName>
    </submittedName>
</protein>